<accession>A0A7S3PU69</accession>
<dbReference type="EMBL" id="HBIO01000914">
    <property type="protein sequence ID" value="CAE0455815.1"/>
    <property type="molecule type" value="Transcribed_RNA"/>
</dbReference>
<feature type="region of interest" description="Disordered" evidence="1">
    <location>
        <begin position="73"/>
        <end position="126"/>
    </location>
</feature>
<protein>
    <submittedName>
        <fullName evidence="3">Uncharacterized protein</fullName>
    </submittedName>
</protein>
<proteinExistence type="predicted"/>
<feature type="region of interest" description="Disordered" evidence="1">
    <location>
        <begin position="1"/>
        <end position="22"/>
    </location>
</feature>
<organism evidence="3">
    <name type="scientific">Chaetoceros debilis</name>
    <dbReference type="NCBI Taxonomy" id="122233"/>
    <lineage>
        <taxon>Eukaryota</taxon>
        <taxon>Sar</taxon>
        <taxon>Stramenopiles</taxon>
        <taxon>Ochrophyta</taxon>
        <taxon>Bacillariophyta</taxon>
        <taxon>Coscinodiscophyceae</taxon>
        <taxon>Chaetocerotophycidae</taxon>
        <taxon>Chaetocerotales</taxon>
        <taxon>Chaetocerotaceae</taxon>
        <taxon>Chaetoceros</taxon>
    </lineage>
</organism>
<evidence type="ECO:0000313" key="3">
    <source>
        <dbReference type="EMBL" id="CAE0455815.1"/>
    </source>
</evidence>
<keyword evidence="2" id="KW-0472">Membrane</keyword>
<evidence type="ECO:0000256" key="2">
    <source>
        <dbReference type="SAM" id="Phobius"/>
    </source>
</evidence>
<feature type="region of interest" description="Disordered" evidence="1">
    <location>
        <begin position="506"/>
        <end position="539"/>
    </location>
</feature>
<reference evidence="3" key="1">
    <citation type="submission" date="2021-01" db="EMBL/GenBank/DDBJ databases">
        <authorList>
            <person name="Corre E."/>
            <person name="Pelletier E."/>
            <person name="Niang G."/>
            <person name="Scheremetjew M."/>
            <person name="Finn R."/>
            <person name="Kale V."/>
            <person name="Holt S."/>
            <person name="Cochrane G."/>
            <person name="Meng A."/>
            <person name="Brown T."/>
            <person name="Cohen L."/>
        </authorList>
    </citation>
    <scope>NUCLEOTIDE SEQUENCE</scope>
    <source>
        <strain evidence="3">MM31A-1</strain>
    </source>
</reference>
<dbReference type="AlphaFoldDB" id="A0A7S3PU69"/>
<feature type="transmembrane region" description="Helical" evidence="2">
    <location>
        <begin position="21"/>
        <end position="44"/>
    </location>
</feature>
<keyword evidence="2" id="KW-1133">Transmembrane helix</keyword>
<keyword evidence="2" id="KW-0812">Transmembrane</keyword>
<evidence type="ECO:0000256" key="1">
    <source>
        <dbReference type="SAM" id="MobiDB-lite"/>
    </source>
</evidence>
<sequence length="539" mass="59286">MSRGSNRNKVEKVKKSGRHGGNVGTNFFPILIALLVGMAMTLVVTIRSNANLQGALTMLHAKEMENVATRPMGTMPMKQTSNNLNKGPHNGSHNHNGNGGHRNMKMTGNHKPSQHQQQQNHRHNLTEDDYLKVTPMQGDSKMMKTAPGSGRTIFFPPGTSQSEMQRQLKVEAEKALMEAGATGPVKHNHHFQGQDQHLMASPSAPSLNQLTIGNGNKAPSNYHVNEVEFKYTTGPATGATGMLKMDNDSMKGQPRKLRYYYFDSVTQSFLMKEDKEYPPKLVSVAPPNSTFQKSLALSGKYQPSLCSDGKTVGFSDLPTLRSAVNELGEAYENAVTNLLEYRKFKSEYLHIMNTGVNFEATLAYGGDAVRTERPEQIPQYMQDFLDIVPDPFVICPYAHLRGLTLNPARNTIHINAEDVVIECDSCVIDSPGSHISHGAYGRNSIIRGITFKSATDSSLIFRYDGASATLEDCTWMGNNGKTSQGSVVDMNSISSVNFHRCQIGENNKHGENVAPRQKNAVSNGPNHSLTIRSKSFNES</sequence>
<gene>
    <name evidence="3" type="ORF">CDEB00056_LOCUS656</name>
</gene>
<name>A0A7S3PU69_9STRA</name>
<feature type="compositionally biased region" description="Polar residues" evidence="1">
    <location>
        <begin position="519"/>
        <end position="539"/>
    </location>
</feature>